<feature type="transmembrane region" description="Helical" evidence="1">
    <location>
        <begin position="7"/>
        <end position="33"/>
    </location>
</feature>
<organism evidence="2 3">
    <name type="scientific">Roseovarius tolerans</name>
    <dbReference type="NCBI Taxonomy" id="74031"/>
    <lineage>
        <taxon>Bacteria</taxon>
        <taxon>Pseudomonadati</taxon>
        <taxon>Pseudomonadota</taxon>
        <taxon>Alphaproteobacteria</taxon>
        <taxon>Rhodobacterales</taxon>
        <taxon>Roseobacteraceae</taxon>
        <taxon>Roseovarius</taxon>
    </lineage>
</organism>
<keyword evidence="3" id="KW-1185">Reference proteome</keyword>
<feature type="transmembrane region" description="Helical" evidence="1">
    <location>
        <begin position="94"/>
        <end position="118"/>
    </location>
</feature>
<name>A0A0L6CTC0_9RHOB</name>
<keyword evidence="1" id="KW-1133">Transmembrane helix</keyword>
<dbReference type="EMBL" id="LGVV01000034">
    <property type="protein sequence ID" value="KNX41012.1"/>
    <property type="molecule type" value="Genomic_DNA"/>
</dbReference>
<proteinExistence type="predicted"/>
<gene>
    <name evidence="2" type="ORF">ROTO_24680</name>
</gene>
<dbReference type="Proteomes" id="UP000037046">
    <property type="component" value="Unassembled WGS sequence"/>
</dbReference>
<keyword evidence="1" id="KW-0812">Transmembrane</keyword>
<dbReference type="AlphaFoldDB" id="A0A0L6CTC0"/>
<dbReference type="STRING" id="74031.SAMN04488077_1066"/>
<accession>A0A0L6CTC0</accession>
<keyword evidence="1" id="KW-0472">Membrane</keyword>
<evidence type="ECO:0000313" key="3">
    <source>
        <dbReference type="Proteomes" id="UP000037046"/>
    </source>
</evidence>
<comment type="caution">
    <text evidence="2">The sequence shown here is derived from an EMBL/GenBank/DDBJ whole genome shotgun (WGS) entry which is preliminary data.</text>
</comment>
<evidence type="ECO:0000313" key="2">
    <source>
        <dbReference type="EMBL" id="KNX41012.1"/>
    </source>
</evidence>
<dbReference type="PATRIC" id="fig|74031.6.peg.2521"/>
<protein>
    <submittedName>
        <fullName evidence="2">Uncharacterized protein</fullName>
    </submittedName>
</protein>
<evidence type="ECO:0000256" key="1">
    <source>
        <dbReference type="SAM" id="Phobius"/>
    </source>
</evidence>
<reference evidence="3" key="1">
    <citation type="submission" date="2015-07" db="EMBL/GenBank/DDBJ databases">
        <title>Draft Genome Sequence of Roseovarius tolerans EL-164, a producer of N-Acylated Alanine Methyl Esters (NAMEs).</title>
        <authorList>
            <person name="Voget S."/>
            <person name="Bruns H."/>
            <person name="Wagner-Doebler I."/>
            <person name="Schulz S."/>
            <person name="Daniel R."/>
        </authorList>
    </citation>
    <scope>NUCLEOTIDE SEQUENCE [LARGE SCALE GENOMIC DNA]</scope>
    <source>
        <strain evidence="3">EL-164</strain>
    </source>
</reference>
<sequence length="122" mass="14050">MWSVFQFILGFLAVAWVSTWVSGFLLAFVFPVFNYKDEFIEYYTKRTGAPPSRAKLIRCMYGAGHWFFVTEKSYRPWTPHSLSLIPTAFLLRHMLFGLASILTALGLWAVILIGYQVLKGLF</sequence>